<evidence type="ECO:0000313" key="3">
    <source>
        <dbReference type="Proteomes" id="UP000297703"/>
    </source>
</evidence>
<comment type="caution">
    <text evidence="2">The sequence shown here is derived from an EMBL/GenBank/DDBJ whole genome shotgun (WGS) entry which is preliminary data.</text>
</comment>
<dbReference type="Proteomes" id="UP000297703">
    <property type="component" value="Unassembled WGS sequence"/>
</dbReference>
<proteinExistence type="predicted"/>
<accession>A0A4D9DH44</accession>
<feature type="compositionally biased region" description="Polar residues" evidence="1">
    <location>
        <begin position="88"/>
        <end position="107"/>
    </location>
</feature>
<protein>
    <submittedName>
        <fullName evidence="2">NADH dehydrogenase</fullName>
    </submittedName>
</protein>
<sequence length="107" mass="11682">MSHPAESSRPSDEHGLGEFPVHADDTEPNALNPRNQSEPLRQGLERTWPSSQPLAQTRPEVSGTMSVGPVRPAPWETHRLRLEKAARQQAQSGSGRLSPPAQSNQTS</sequence>
<evidence type="ECO:0000313" key="2">
    <source>
        <dbReference type="EMBL" id="TFJ96570.1"/>
    </source>
</evidence>
<dbReference type="AlphaFoldDB" id="A0A4D9DH44"/>
<dbReference type="EMBL" id="QXTE01000641">
    <property type="protein sequence ID" value="TFJ96570.1"/>
    <property type="molecule type" value="Genomic_DNA"/>
</dbReference>
<reference evidence="2 3" key="1">
    <citation type="submission" date="2019-04" db="EMBL/GenBank/DDBJ databases">
        <title>Draft genome of the big-headed turtle Platysternon megacephalum.</title>
        <authorList>
            <person name="Gong S."/>
        </authorList>
    </citation>
    <scope>NUCLEOTIDE SEQUENCE [LARGE SCALE GENOMIC DNA]</scope>
    <source>
        <strain evidence="2">DO16091913</strain>
        <tissue evidence="2">Muscle</tissue>
    </source>
</reference>
<organism evidence="2 3">
    <name type="scientific">Platysternon megacephalum</name>
    <name type="common">big-headed turtle</name>
    <dbReference type="NCBI Taxonomy" id="55544"/>
    <lineage>
        <taxon>Eukaryota</taxon>
        <taxon>Metazoa</taxon>
        <taxon>Chordata</taxon>
        <taxon>Craniata</taxon>
        <taxon>Vertebrata</taxon>
        <taxon>Euteleostomi</taxon>
        <taxon>Archelosauria</taxon>
        <taxon>Testudinata</taxon>
        <taxon>Testudines</taxon>
        <taxon>Cryptodira</taxon>
        <taxon>Durocryptodira</taxon>
        <taxon>Testudinoidea</taxon>
        <taxon>Platysternidae</taxon>
        <taxon>Platysternon</taxon>
    </lineage>
</organism>
<keyword evidence="3" id="KW-1185">Reference proteome</keyword>
<gene>
    <name evidence="2" type="ORF">DR999_PMT21636</name>
</gene>
<feature type="region of interest" description="Disordered" evidence="1">
    <location>
        <begin position="1"/>
        <end position="107"/>
    </location>
</feature>
<feature type="compositionally biased region" description="Basic and acidic residues" evidence="1">
    <location>
        <begin position="76"/>
        <end position="86"/>
    </location>
</feature>
<name>A0A4D9DH44_9SAUR</name>
<feature type="compositionally biased region" description="Basic and acidic residues" evidence="1">
    <location>
        <begin position="9"/>
        <end position="25"/>
    </location>
</feature>
<reference evidence="2 3" key="2">
    <citation type="submission" date="2019-04" db="EMBL/GenBank/DDBJ databases">
        <title>The genome sequence of big-headed turtle.</title>
        <authorList>
            <person name="Gong S."/>
        </authorList>
    </citation>
    <scope>NUCLEOTIDE SEQUENCE [LARGE SCALE GENOMIC DNA]</scope>
    <source>
        <strain evidence="2">DO16091913</strain>
        <tissue evidence="2">Muscle</tissue>
    </source>
</reference>
<evidence type="ECO:0000256" key="1">
    <source>
        <dbReference type="SAM" id="MobiDB-lite"/>
    </source>
</evidence>